<keyword evidence="4" id="KW-1003">Cell membrane</keyword>
<dbReference type="PANTHER" id="PTHR44936:SF10">
    <property type="entry name" value="SENSOR PROTEIN RSTB"/>
    <property type="match status" value="1"/>
</dbReference>
<evidence type="ECO:0000256" key="1">
    <source>
        <dbReference type="ARBA" id="ARBA00000085"/>
    </source>
</evidence>
<evidence type="ECO:0000256" key="4">
    <source>
        <dbReference type="ARBA" id="ARBA00022475"/>
    </source>
</evidence>
<feature type="transmembrane region" description="Helical" evidence="10">
    <location>
        <begin position="96"/>
        <end position="119"/>
    </location>
</feature>
<name>A0A3L9Y8E3_9RHOB</name>
<feature type="transmembrane region" description="Helical" evidence="10">
    <location>
        <begin position="56"/>
        <end position="76"/>
    </location>
</feature>
<dbReference type="OrthoDB" id="9785252at2"/>
<dbReference type="InterPro" id="IPR005467">
    <property type="entry name" value="His_kinase_dom"/>
</dbReference>
<dbReference type="NCBIfam" id="NF033792">
    <property type="entry name" value="ActS_PrrB_HisK"/>
    <property type="match status" value="1"/>
</dbReference>
<keyword evidence="6" id="KW-0808">Transferase</keyword>
<keyword evidence="13" id="KW-1185">Reference proteome</keyword>
<keyword evidence="10" id="KW-0472">Membrane</keyword>
<dbReference type="PROSITE" id="PS50109">
    <property type="entry name" value="HIS_KIN"/>
    <property type="match status" value="1"/>
</dbReference>
<dbReference type="PRINTS" id="PR00344">
    <property type="entry name" value="BCTRLSENSOR"/>
</dbReference>
<dbReference type="InterPro" id="IPR050980">
    <property type="entry name" value="2C_sensor_his_kinase"/>
</dbReference>
<keyword evidence="8 12" id="KW-0418">Kinase</keyword>
<dbReference type="SMART" id="SM00388">
    <property type="entry name" value="HisKA"/>
    <property type="match status" value="1"/>
</dbReference>
<evidence type="ECO:0000313" key="13">
    <source>
        <dbReference type="Proteomes" id="UP000281343"/>
    </source>
</evidence>
<sequence length="467" mass="50862">MASLPDPSITLVTRDAPSDWVRLRTLLVLRWLAILGQTITVVVVSLYLGLRVELGLCFLAIGAGVISNLIAMTIFPENQRLSDRDAMLTLLFDLTQLSFLLFLTGGLNNPFALLILAPVTISATALTLRSTLFLGAVAILMISLLAYFHIPLATTDGSVLELPDLFVLGFWLAIVIGIIFLSAYARRVTRETHSMSQALMATQMALAREQKLTDLGGVVAAAAHELGTPLATIKLVSTELVEELADRPDLLEDAALIRDQADRCRDILRSMGRAGKDDVHMRSAPLGAVVREAAEPHADRGTEIHYDFQPTGDMSATQPIIRRKPEIIHGLRNLVQNAVDFADGRVWIEGRWGNGTIRLRMVDDGAGFPPDLLGRLGDPFLRGRSRPEHDPRPGYEGMGLGLFIAKTLLERSGATVQFMNASDPFLAAEDKGEKRGAIVEVSWPYEAIGLPAEEASKPLGENQPIPV</sequence>
<feature type="transmembrane region" description="Helical" evidence="10">
    <location>
        <begin position="165"/>
        <end position="185"/>
    </location>
</feature>
<evidence type="ECO:0000256" key="2">
    <source>
        <dbReference type="ARBA" id="ARBA00004651"/>
    </source>
</evidence>
<evidence type="ECO:0000313" key="12">
    <source>
        <dbReference type="EMBL" id="RMA43548.1"/>
    </source>
</evidence>
<comment type="catalytic activity">
    <reaction evidence="1">
        <text>ATP + protein L-histidine = ADP + protein N-phospho-L-histidine.</text>
        <dbReference type="EC" id="2.7.13.3"/>
    </reaction>
</comment>
<evidence type="ECO:0000259" key="11">
    <source>
        <dbReference type="PROSITE" id="PS50109"/>
    </source>
</evidence>
<keyword evidence="5" id="KW-0597">Phosphoprotein</keyword>
<dbReference type="CDD" id="cd00082">
    <property type="entry name" value="HisKA"/>
    <property type="match status" value="1"/>
</dbReference>
<evidence type="ECO:0000256" key="10">
    <source>
        <dbReference type="SAM" id="Phobius"/>
    </source>
</evidence>
<feature type="domain" description="Histidine kinase" evidence="11">
    <location>
        <begin position="221"/>
        <end position="447"/>
    </location>
</feature>
<dbReference type="EMBL" id="RCNT01000001">
    <property type="protein sequence ID" value="RMA43548.1"/>
    <property type="molecule type" value="Genomic_DNA"/>
</dbReference>
<evidence type="ECO:0000256" key="7">
    <source>
        <dbReference type="ARBA" id="ARBA00022741"/>
    </source>
</evidence>
<dbReference type="EC" id="2.7.13.3" evidence="3"/>
<evidence type="ECO:0000256" key="6">
    <source>
        <dbReference type="ARBA" id="ARBA00022679"/>
    </source>
</evidence>
<keyword evidence="7" id="KW-0547">Nucleotide-binding</keyword>
<dbReference type="GO" id="GO:0005524">
    <property type="term" value="F:ATP binding"/>
    <property type="evidence" value="ECO:0007669"/>
    <property type="project" value="UniProtKB-KW"/>
</dbReference>
<feature type="transmembrane region" description="Helical" evidence="10">
    <location>
        <begin position="131"/>
        <end position="150"/>
    </location>
</feature>
<evidence type="ECO:0000256" key="3">
    <source>
        <dbReference type="ARBA" id="ARBA00012438"/>
    </source>
</evidence>
<dbReference type="Pfam" id="PF02518">
    <property type="entry name" value="HATPase_c"/>
    <property type="match status" value="1"/>
</dbReference>
<dbReference type="InterPro" id="IPR003661">
    <property type="entry name" value="HisK_dim/P_dom"/>
</dbReference>
<dbReference type="Proteomes" id="UP000281343">
    <property type="component" value="Unassembled WGS sequence"/>
</dbReference>
<dbReference type="InterPro" id="IPR036097">
    <property type="entry name" value="HisK_dim/P_sf"/>
</dbReference>
<dbReference type="Pfam" id="PF00512">
    <property type="entry name" value="HisKA"/>
    <property type="match status" value="1"/>
</dbReference>
<protein>
    <recommendedName>
        <fullName evidence="3">histidine kinase</fullName>
        <ecNumber evidence="3">2.7.13.3</ecNumber>
    </recommendedName>
</protein>
<dbReference type="Gene3D" id="1.10.287.130">
    <property type="match status" value="1"/>
</dbReference>
<feature type="transmembrane region" description="Helical" evidence="10">
    <location>
        <begin position="28"/>
        <end position="49"/>
    </location>
</feature>
<evidence type="ECO:0000256" key="9">
    <source>
        <dbReference type="ARBA" id="ARBA00022840"/>
    </source>
</evidence>
<dbReference type="Pfam" id="PF25323">
    <property type="entry name" value="6TM_PilS"/>
    <property type="match status" value="1"/>
</dbReference>
<comment type="subcellular location">
    <subcellularLocation>
        <location evidence="2">Cell membrane</location>
        <topology evidence="2">Multi-pass membrane protein</topology>
    </subcellularLocation>
</comment>
<dbReference type="SMART" id="SM00387">
    <property type="entry name" value="HATPase_c"/>
    <property type="match status" value="1"/>
</dbReference>
<dbReference type="InterPro" id="IPR003594">
    <property type="entry name" value="HATPase_dom"/>
</dbReference>
<evidence type="ECO:0000256" key="5">
    <source>
        <dbReference type="ARBA" id="ARBA00022553"/>
    </source>
</evidence>
<dbReference type="GO" id="GO:0005886">
    <property type="term" value="C:plasma membrane"/>
    <property type="evidence" value="ECO:0007669"/>
    <property type="project" value="UniProtKB-SubCell"/>
</dbReference>
<keyword evidence="10" id="KW-0812">Transmembrane</keyword>
<evidence type="ECO:0000256" key="8">
    <source>
        <dbReference type="ARBA" id="ARBA00022777"/>
    </source>
</evidence>
<gene>
    <name evidence="12" type="ORF">D9R08_00990</name>
</gene>
<dbReference type="SUPFAM" id="SSF55874">
    <property type="entry name" value="ATPase domain of HSP90 chaperone/DNA topoisomerase II/histidine kinase"/>
    <property type="match status" value="1"/>
</dbReference>
<reference evidence="12 13" key="1">
    <citation type="submission" date="2018-10" db="EMBL/GenBank/DDBJ databases">
        <authorList>
            <person name="Jung H.S."/>
            <person name="Jeon C.O."/>
        </authorList>
    </citation>
    <scope>NUCLEOTIDE SEQUENCE [LARGE SCALE GENOMIC DNA]</scope>
    <source>
        <strain evidence="12 13">MA-7-27</strain>
    </source>
</reference>
<dbReference type="PANTHER" id="PTHR44936">
    <property type="entry name" value="SENSOR PROTEIN CREC"/>
    <property type="match status" value="1"/>
</dbReference>
<dbReference type="AlphaFoldDB" id="A0A3L9Y8E3"/>
<organism evidence="12 13">
    <name type="scientific">Rhodophyticola porphyridii</name>
    <dbReference type="NCBI Taxonomy" id="1852017"/>
    <lineage>
        <taxon>Bacteria</taxon>
        <taxon>Pseudomonadati</taxon>
        <taxon>Pseudomonadota</taxon>
        <taxon>Alphaproteobacteria</taxon>
        <taxon>Rhodobacterales</taxon>
        <taxon>Roseobacteraceae</taxon>
        <taxon>Rhodophyticola</taxon>
    </lineage>
</organism>
<dbReference type="Gene3D" id="3.30.565.10">
    <property type="entry name" value="Histidine kinase-like ATPase, C-terminal domain"/>
    <property type="match status" value="1"/>
</dbReference>
<dbReference type="GO" id="GO:0000155">
    <property type="term" value="F:phosphorelay sensor kinase activity"/>
    <property type="evidence" value="ECO:0007669"/>
    <property type="project" value="InterPro"/>
</dbReference>
<proteinExistence type="predicted"/>
<dbReference type="InterPro" id="IPR004358">
    <property type="entry name" value="Sig_transdc_His_kin-like_C"/>
</dbReference>
<dbReference type="SUPFAM" id="SSF47384">
    <property type="entry name" value="Homodimeric domain of signal transducing histidine kinase"/>
    <property type="match status" value="1"/>
</dbReference>
<dbReference type="NCBIfam" id="NF045988">
    <property type="entry name" value="HisKinRegBRhodob"/>
    <property type="match status" value="1"/>
</dbReference>
<keyword evidence="10" id="KW-1133">Transmembrane helix</keyword>
<comment type="caution">
    <text evidence="12">The sequence shown here is derived from an EMBL/GenBank/DDBJ whole genome shotgun (WGS) entry which is preliminary data.</text>
</comment>
<keyword evidence="9" id="KW-0067">ATP-binding</keyword>
<dbReference type="RefSeq" id="WP_121896141.1">
    <property type="nucleotide sequence ID" value="NZ_RCNT01000001.1"/>
</dbReference>
<dbReference type="InterPro" id="IPR036890">
    <property type="entry name" value="HATPase_C_sf"/>
</dbReference>
<accession>A0A3L9Y8E3</accession>
<dbReference type="InterPro" id="IPR047770">
    <property type="entry name" value="RegB"/>
</dbReference>